<proteinExistence type="predicted"/>
<protein>
    <submittedName>
        <fullName evidence="2">Uncharacterized protein</fullName>
    </submittedName>
</protein>
<evidence type="ECO:0000313" key="2">
    <source>
        <dbReference type="EMBL" id="JAH86823.1"/>
    </source>
</evidence>
<accession>A0A0E9WBH1</accession>
<reference evidence="2" key="2">
    <citation type="journal article" date="2015" name="Fish Shellfish Immunol.">
        <title>Early steps in the European eel (Anguilla anguilla)-Vibrio vulnificus interaction in the gills: Role of the RtxA13 toxin.</title>
        <authorList>
            <person name="Callol A."/>
            <person name="Pajuelo D."/>
            <person name="Ebbesson L."/>
            <person name="Teles M."/>
            <person name="MacKenzie S."/>
            <person name="Amaro C."/>
        </authorList>
    </citation>
    <scope>NUCLEOTIDE SEQUENCE</scope>
</reference>
<keyword evidence="1" id="KW-0812">Transmembrane</keyword>
<organism evidence="2">
    <name type="scientific">Anguilla anguilla</name>
    <name type="common">European freshwater eel</name>
    <name type="synonym">Muraena anguilla</name>
    <dbReference type="NCBI Taxonomy" id="7936"/>
    <lineage>
        <taxon>Eukaryota</taxon>
        <taxon>Metazoa</taxon>
        <taxon>Chordata</taxon>
        <taxon>Craniata</taxon>
        <taxon>Vertebrata</taxon>
        <taxon>Euteleostomi</taxon>
        <taxon>Actinopterygii</taxon>
        <taxon>Neopterygii</taxon>
        <taxon>Teleostei</taxon>
        <taxon>Anguilliformes</taxon>
        <taxon>Anguillidae</taxon>
        <taxon>Anguilla</taxon>
    </lineage>
</organism>
<keyword evidence="1" id="KW-1133">Transmembrane helix</keyword>
<dbReference type="EMBL" id="GBXM01021754">
    <property type="protein sequence ID" value="JAH86823.1"/>
    <property type="molecule type" value="Transcribed_RNA"/>
</dbReference>
<feature type="transmembrane region" description="Helical" evidence="1">
    <location>
        <begin position="21"/>
        <end position="43"/>
    </location>
</feature>
<name>A0A0E9WBH1_ANGAN</name>
<dbReference type="AlphaFoldDB" id="A0A0E9WBH1"/>
<sequence length="44" mass="4959">MYSTVLKCTLQGTFNKTRIDIFGNTFTVTCLLSNTLVLTLLLYP</sequence>
<keyword evidence="1" id="KW-0472">Membrane</keyword>
<reference evidence="2" key="1">
    <citation type="submission" date="2014-11" db="EMBL/GenBank/DDBJ databases">
        <authorList>
            <person name="Amaro Gonzalez C."/>
        </authorList>
    </citation>
    <scope>NUCLEOTIDE SEQUENCE</scope>
</reference>
<evidence type="ECO:0000256" key="1">
    <source>
        <dbReference type="SAM" id="Phobius"/>
    </source>
</evidence>